<dbReference type="PRINTS" id="PR00119">
    <property type="entry name" value="CATATPASE"/>
</dbReference>
<comment type="caution">
    <text evidence="23">The sequence shown here is derived from an EMBL/GenBank/DDBJ whole genome shotgun (WGS) entry which is preliminary data.</text>
</comment>
<dbReference type="SUPFAM" id="SSF56784">
    <property type="entry name" value="HAD-like"/>
    <property type="match status" value="1"/>
</dbReference>
<protein>
    <recommendedName>
        <fullName evidence="18">Calcium-transporting ATPase</fullName>
        <ecNumber evidence="18">7.2.2.10</ecNumber>
    </recommendedName>
</protein>
<feature type="transmembrane region" description="Helical" evidence="18">
    <location>
        <begin position="1055"/>
        <end position="1077"/>
    </location>
</feature>
<dbReference type="InterPro" id="IPR023299">
    <property type="entry name" value="ATPase_P-typ_cyto_dom_N"/>
</dbReference>
<sequence>MADNAESPPTAGEIPPVTRRQRAPTITIDTTAVSPQPQESPESAPRGVSYSPTSLGEDAYSPTAMDPLASHWTPSHQHSNSLGQRPEMRQSTSFDSRDSRPTSPHNVSSPVTYRPMDPHNFLSVPGAAGRSRQNSVNSNDETRSITSSQGETVIGQSSHQGDKHGRSLSSSTSDNAQIMNDQDALKPDQGRESEFEVVDNPFAFNPGQLNKMFNPKSLSAFWKLGGLSGLEKGLRTDRTAGLSVDEVQVDGRVTFEEATARPSGHSPDKPKAATETTPVLAKTDSHAAEHHKKRHGDDHYASRKRVFSDNRLPEKKGKSLLELMWITYNDKVLILLSIAAVVSLAIGLYQTFGQKHEDGAAKVEWVEGVAIIVAIVIVVMVGSLNDFQKERQFAKLNKKKQDRLVKAVRSGKTVEISVFDILVGDVLHLEPGDMIPVDGVLIEGYNVKCDESQATGESDIIRKRPADEVYAAIENNENLKKMDPFIQSGARVMEGMGTFLVTSTGIYSSYGRTLMALDEDPEMTPLQSKLNVIAEYIAKLGGAAGLLLFIVLFIIFLVKQVPKPSSELNAAGKGQHFLNIFIVVVTIIVVAVPEGLPLAVTLALAFATTRMLRDNNLVRHLKACEVMGNATTICSDKTGTLTQNKMQIVAGTLGTTHRFGGVGSAGGLNPETPDSPTEADMTAKEVVSSLDASVKELLLKSISLNSTAFEGEIDGVQSFIGSKTETALLEFAKEHLAMSPIAEERANAKVLHLIPFDSGRKCMGVVVALDNGRARLYVKGASEIMLEKCTQILRDPSNGITSGPMTNENRETILKLIETYARNSLRTIGIIYRDFHQWPPAKVRRAGEDKEEIVFEDICNQMIFVGMVGIKDPLRPGVPEAVQLCQKAGVVVRMVTGDNKITAEAIAKDCGILHPNSLVMEGPEFRNLSKAKQEEIIPRLHVLARSSPEDKRILVKRLKDMGEIVAVTGDGTNDAPALKMADVGFSMGIAGTEVAKEASAIILMDDNFNSIVKALMWGRAVNDAVKRFLQFQLTVNITAVILTFISAVANEEQESVLTAVQLLWVNLIMDTLAALALATDPPSDSVLDRKPERRGSGIVSTTMWKMIIGQAIYQLAITLLIYFGRQSVLPHYDVKVEDDQIQTLVFNTFVWMQIFNQWNNRRLDNHFNIFEGLTKNWFFMGISAIMMGGQVLIIFVGGQAFNIAKDKQSGAMWAYAIILGVISIPVGMIIRLIPDPLVERLVPDFIKRRANKTPDLTVSDDERFEYYPPAFAEVRDELAFLKQFKGGRINNLKFAMKHPRETFMPKRSASHSRSNSKSNSINVPMTPIRQDSTGAAPSIAPPTPDSRRRSRSTRSRSNSALGASMVMTGIIAGSVAAGWAPSPVERRPDSDFGLFPPKASPQAESSQSEMQHSQRSLTPSINEEQETPEVVRSSAEQTVPILSVPKPPGNRSA</sequence>
<dbReference type="Proteomes" id="UP000433876">
    <property type="component" value="Unassembled WGS sequence"/>
</dbReference>
<feature type="compositionally biased region" description="Polar residues" evidence="19">
    <location>
        <begin position="101"/>
        <end position="111"/>
    </location>
</feature>
<dbReference type="Gene3D" id="2.70.150.10">
    <property type="entry name" value="Calcium-transporting ATPase, cytoplasmic transduction domain A"/>
    <property type="match status" value="1"/>
</dbReference>
<dbReference type="Pfam" id="PF13246">
    <property type="entry name" value="Cation_ATPase"/>
    <property type="match status" value="1"/>
</dbReference>
<dbReference type="VEuPathDB" id="FungiDB:SMAC_03383"/>
<dbReference type="FunFam" id="3.40.1110.10:FF:000031">
    <property type="entry name" value="Calcium-transporting ATPase"/>
    <property type="match status" value="1"/>
</dbReference>
<dbReference type="GO" id="GO:0005388">
    <property type="term" value="F:P-type calcium transporter activity"/>
    <property type="evidence" value="ECO:0007669"/>
    <property type="project" value="UniProtKB-EC"/>
</dbReference>
<feature type="compositionally biased region" description="Polar residues" evidence="19">
    <location>
        <begin position="131"/>
        <end position="159"/>
    </location>
</feature>
<dbReference type="EC" id="7.2.2.10" evidence="18"/>
<dbReference type="Gene3D" id="1.20.1110.10">
    <property type="entry name" value="Calcium-transporting ATPase, transmembrane domain"/>
    <property type="match status" value="1"/>
</dbReference>
<dbReference type="InterPro" id="IPR001757">
    <property type="entry name" value="P_typ_ATPase"/>
</dbReference>
<evidence type="ECO:0000256" key="8">
    <source>
        <dbReference type="ARBA" id="ARBA00022837"/>
    </source>
</evidence>
<keyword evidence="13 18" id="KW-0406">Ion transport</keyword>
<dbReference type="InterPro" id="IPR008250">
    <property type="entry name" value="ATPase_P-typ_transduc_dom_A_sf"/>
</dbReference>
<dbReference type="SFLD" id="SFLDG00002">
    <property type="entry name" value="C1.7:_P-type_atpase_like"/>
    <property type="match status" value="1"/>
</dbReference>
<comment type="catalytic activity">
    <reaction evidence="16 18">
        <text>Ca(2+)(in) + ATP + H2O = Ca(2+)(out) + ADP + phosphate + H(+)</text>
        <dbReference type="Rhea" id="RHEA:18105"/>
        <dbReference type="ChEBI" id="CHEBI:15377"/>
        <dbReference type="ChEBI" id="CHEBI:15378"/>
        <dbReference type="ChEBI" id="CHEBI:29108"/>
        <dbReference type="ChEBI" id="CHEBI:30616"/>
        <dbReference type="ChEBI" id="CHEBI:43474"/>
        <dbReference type="ChEBI" id="CHEBI:456216"/>
        <dbReference type="EC" id="7.2.2.10"/>
    </reaction>
</comment>
<feature type="region of interest" description="Disordered" evidence="19">
    <location>
        <begin position="1380"/>
        <end position="1453"/>
    </location>
</feature>
<evidence type="ECO:0000259" key="21">
    <source>
        <dbReference type="Pfam" id="PF00689"/>
    </source>
</evidence>
<dbReference type="GO" id="GO:0005524">
    <property type="term" value="F:ATP binding"/>
    <property type="evidence" value="ECO:0007669"/>
    <property type="project" value="UniProtKB-KW"/>
</dbReference>
<dbReference type="SFLD" id="SFLDF00027">
    <property type="entry name" value="p-type_atpase"/>
    <property type="match status" value="1"/>
</dbReference>
<evidence type="ECO:0000256" key="10">
    <source>
        <dbReference type="ARBA" id="ARBA00022842"/>
    </source>
</evidence>
<feature type="compositionally biased region" description="Basic and acidic residues" evidence="19">
    <location>
        <begin position="183"/>
        <end position="193"/>
    </location>
</feature>
<feature type="compositionally biased region" description="Low complexity" evidence="19">
    <location>
        <begin position="1311"/>
        <end position="1320"/>
    </location>
</feature>
<keyword evidence="8 18" id="KW-0106">Calcium</keyword>
<dbReference type="GO" id="GO:0006874">
    <property type="term" value="P:intracellular calcium ion homeostasis"/>
    <property type="evidence" value="ECO:0007669"/>
    <property type="project" value="UniProtKB-ARBA"/>
</dbReference>
<evidence type="ECO:0000256" key="7">
    <source>
        <dbReference type="ARBA" id="ARBA00022741"/>
    </source>
</evidence>
<comment type="function">
    <text evidence="18">Catalyzes the hydrolysis of ATP coupled with the transport of calcium.</text>
</comment>
<comment type="subcellular location">
    <subcellularLocation>
        <location evidence="18">Membrane</location>
        <topology evidence="18">Multi-pass membrane protein</topology>
    </subcellularLocation>
    <subcellularLocation>
        <location evidence="1">Vacuole membrane</location>
        <topology evidence="1">Multi-pass membrane protein</topology>
    </subcellularLocation>
</comment>
<feature type="transmembrane region" description="Helical" evidence="18">
    <location>
        <begin position="1098"/>
        <end position="1121"/>
    </location>
</feature>
<dbReference type="NCBIfam" id="TIGR01517">
    <property type="entry name" value="ATPase-IIB_Ca"/>
    <property type="match status" value="1"/>
</dbReference>
<keyword evidence="12 18" id="KW-1133">Transmembrane helix</keyword>
<dbReference type="EMBL" id="NMPR01000046">
    <property type="protein sequence ID" value="KAA8632897.1"/>
    <property type="molecule type" value="Genomic_DNA"/>
</dbReference>
<keyword evidence="9 18" id="KW-0067">ATP-binding</keyword>
<feature type="region of interest" description="Disordered" evidence="19">
    <location>
        <begin position="1302"/>
        <end position="1361"/>
    </location>
</feature>
<evidence type="ECO:0000313" key="23">
    <source>
        <dbReference type="EMBL" id="KAA8632897.1"/>
    </source>
</evidence>
<evidence type="ECO:0000256" key="17">
    <source>
        <dbReference type="ARBA" id="ARBA00059328"/>
    </source>
</evidence>
<organism evidence="23 24">
    <name type="scientific">Sordaria macrospora</name>
    <dbReference type="NCBI Taxonomy" id="5147"/>
    <lineage>
        <taxon>Eukaryota</taxon>
        <taxon>Fungi</taxon>
        <taxon>Dikarya</taxon>
        <taxon>Ascomycota</taxon>
        <taxon>Pezizomycotina</taxon>
        <taxon>Sordariomycetes</taxon>
        <taxon>Sordariomycetidae</taxon>
        <taxon>Sordariales</taxon>
        <taxon>Sordariaceae</taxon>
        <taxon>Sordaria</taxon>
    </lineage>
</organism>
<evidence type="ECO:0000256" key="3">
    <source>
        <dbReference type="ARBA" id="ARBA00022554"/>
    </source>
</evidence>
<feature type="domain" description="Cation-transporting P-type ATPase N-terminal" evidence="22">
    <location>
        <begin position="300"/>
        <end position="343"/>
    </location>
</feature>
<feature type="transmembrane region" description="Helical" evidence="18">
    <location>
        <begin position="536"/>
        <end position="558"/>
    </location>
</feature>
<dbReference type="InterPro" id="IPR006068">
    <property type="entry name" value="ATPase_P-typ_cation-transptr_C"/>
</dbReference>
<evidence type="ECO:0000256" key="2">
    <source>
        <dbReference type="ARBA" id="ARBA00022448"/>
    </source>
</evidence>
<name>A0A8S8ZPZ8_SORMA</name>
<evidence type="ECO:0000256" key="1">
    <source>
        <dbReference type="ARBA" id="ARBA00004128"/>
    </source>
</evidence>
<evidence type="ECO:0000256" key="6">
    <source>
        <dbReference type="ARBA" id="ARBA00022723"/>
    </source>
</evidence>
<dbReference type="InterPro" id="IPR018303">
    <property type="entry name" value="ATPase_P-typ_P_site"/>
</dbReference>
<feature type="transmembrane region" description="Helical" evidence="18">
    <location>
        <begin position="1178"/>
        <end position="1201"/>
    </location>
</feature>
<comment type="similarity">
    <text evidence="15 18">Belongs to the cation transport ATPase (P-type) (TC 3.A.3) family.</text>
</comment>
<feature type="compositionally biased region" description="Polar residues" evidence="19">
    <location>
        <begin position="1402"/>
        <end position="1422"/>
    </location>
</feature>
<keyword evidence="3" id="KW-0926">Vacuole</keyword>
<proteinExistence type="inferred from homology"/>
<dbReference type="SFLD" id="SFLDS00003">
    <property type="entry name" value="Haloacid_Dehalogenase"/>
    <property type="match status" value="1"/>
</dbReference>
<keyword evidence="4 18" id="KW-0109">Calcium transport</keyword>
<dbReference type="GO" id="GO:0046872">
    <property type="term" value="F:metal ion binding"/>
    <property type="evidence" value="ECO:0007669"/>
    <property type="project" value="UniProtKB-KW"/>
</dbReference>
<dbReference type="InterPro" id="IPR006408">
    <property type="entry name" value="P-type_ATPase_IIB"/>
</dbReference>
<dbReference type="SUPFAM" id="SSF81665">
    <property type="entry name" value="Calcium ATPase, transmembrane domain M"/>
    <property type="match status" value="1"/>
</dbReference>
<keyword evidence="11" id="KW-1278">Translocase</keyword>
<evidence type="ECO:0000256" key="9">
    <source>
        <dbReference type="ARBA" id="ARBA00022840"/>
    </source>
</evidence>
<feature type="transmembrane region" description="Helical" evidence="18">
    <location>
        <begin position="332"/>
        <end position="349"/>
    </location>
</feature>
<feature type="compositionally biased region" description="Polar residues" evidence="19">
    <location>
        <begin position="167"/>
        <end position="180"/>
    </location>
</feature>
<feature type="region of interest" description="Disordered" evidence="19">
    <location>
        <begin position="1"/>
        <end position="193"/>
    </location>
</feature>
<feature type="compositionally biased region" description="Polar residues" evidence="19">
    <location>
        <begin position="72"/>
        <end position="94"/>
    </location>
</feature>
<evidence type="ECO:0000256" key="13">
    <source>
        <dbReference type="ARBA" id="ARBA00023065"/>
    </source>
</evidence>
<keyword evidence="6" id="KW-0479">Metal-binding</keyword>
<dbReference type="SUPFAM" id="SSF81653">
    <property type="entry name" value="Calcium ATPase, transduction domain A"/>
    <property type="match status" value="1"/>
</dbReference>
<feature type="transmembrane region" description="Helical" evidence="18">
    <location>
        <begin position="1213"/>
        <end position="1233"/>
    </location>
</feature>
<keyword evidence="10" id="KW-0460">Magnesium</keyword>
<evidence type="ECO:0000256" key="14">
    <source>
        <dbReference type="ARBA" id="ARBA00023136"/>
    </source>
</evidence>
<reference evidence="23 24" key="1">
    <citation type="submission" date="2017-07" db="EMBL/GenBank/DDBJ databases">
        <title>Genome sequence of the Sordaria macrospora wild type strain R19027.</title>
        <authorList>
            <person name="Nowrousian M."/>
            <person name="Teichert I."/>
            <person name="Kueck U."/>
        </authorList>
    </citation>
    <scope>NUCLEOTIDE SEQUENCE [LARGE SCALE GENOMIC DNA]</scope>
    <source>
        <strain evidence="23 24">R19027</strain>
        <tissue evidence="23">Mycelium</tissue>
    </source>
</reference>
<evidence type="ECO:0000256" key="15">
    <source>
        <dbReference type="ARBA" id="ARBA00038148"/>
    </source>
</evidence>
<evidence type="ECO:0000256" key="4">
    <source>
        <dbReference type="ARBA" id="ARBA00022568"/>
    </source>
</evidence>
<keyword evidence="5 18" id="KW-0812">Transmembrane</keyword>
<dbReference type="Pfam" id="PF00690">
    <property type="entry name" value="Cation_ATPase_N"/>
    <property type="match status" value="1"/>
</dbReference>
<dbReference type="GO" id="GO:0005886">
    <property type="term" value="C:plasma membrane"/>
    <property type="evidence" value="ECO:0007669"/>
    <property type="project" value="TreeGrafter"/>
</dbReference>
<feature type="transmembrane region" description="Helical" evidence="18">
    <location>
        <begin position="578"/>
        <end position="607"/>
    </location>
</feature>
<dbReference type="NCBIfam" id="TIGR01494">
    <property type="entry name" value="ATPase_P-type"/>
    <property type="match status" value="2"/>
</dbReference>
<dbReference type="InterPro" id="IPR044492">
    <property type="entry name" value="P_typ_ATPase_HD_dom"/>
</dbReference>
<evidence type="ECO:0000256" key="19">
    <source>
        <dbReference type="SAM" id="MobiDB-lite"/>
    </source>
</evidence>
<dbReference type="Pfam" id="PF00689">
    <property type="entry name" value="Cation_ATPase_C"/>
    <property type="match status" value="1"/>
</dbReference>
<evidence type="ECO:0000259" key="22">
    <source>
        <dbReference type="Pfam" id="PF00690"/>
    </source>
</evidence>
<dbReference type="InterPro" id="IPR004014">
    <property type="entry name" value="ATPase_P-typ_cation-transptr_N"/>
</dbReference>
<dbReference type="InterPro" id="IPR023214">
    <property type="entry name" value="HAD_sf"/>
</dbReference>
<feature type="domain" description="Cation-transporting P-type ATPase C-terminal" evidence="21">
    <location>
        <begin position="1055"/>
        <end position="1233"/>
    </location>
</feature>
<comment type="function">
    <text evidence="17">This magnesium-dependent enzyme catalyzes the hydrolysis of ATP coupled with the transport of calcium. Transports the calcium to the vacuole and participates in the control of the cytosolic free calcium.</text>
</comment>
<keyword evidence="14 18" id="KW-0472">Membrane</keyword>
<dbReference type="GO" id="GO:0005774">
    <property type="term" value="C:vacuolar membrane"/>
    <property type="evidence" value="ECO:0007669"/>
    <property type="project" value="UniProtKB-SubCell"/>
</dbReference>
<evidence type="ECO:0000313" key="24">
    <source>
        <dbReference type="Proteomes" id="UP000433876"/>
    </source>
</evidence>
<feature type="transmembrane region" description="Helical" evidence="18">
    <location>
        <begin position="1028"/>
        <end position="1049"/>
    </location>
</feature>
<dbReference type="GO" id="GO:0016887">
    <property type="term" value="F:ATP hydrolysis activity"/>
    <property type="evidence" value="ECO:0007669"/>
    <property type="project" value="InterPro"/>
</dbReference>
<dbReference type="Pfam" id="PF08282">
    <property type="entry name" value="Hydrolase_3"/>
    <property type="match status" value="1"/>
</dbReference>
<keyword evidence="2 18" id="KW-0813">Transport</keyword>
<evidence type="ECO:0000256" key="12">
    <source>
        <dbReference type="ARBA" id="ARBA00022989"/>
    </source>
</evidence>
<dbReference type="PANTHER" id="PTHR24093:SF369">
    <property type="entry name" value="CALCIUM-TRANSPORTING ATPASE"/>
    <property type="match status" value="1"/>
</dbReference>
<feature type="domain" description="P-type ATPase A" evidence="20">
    <location>
        <begin position="402"/>
        <end position="512"/>
    </location>
</feature>
<evidence type="ECO:0000259" key="20">
    <source>
        <dbReference type="Pfam" id="PF00122"/>
    </source>
</evidence>
<dbReference type="FunFam" id="1.20.1110.10:FF:000039">
    <property type="entry name" value="Calcium-transporting ATPase"/>
    <property type="match status" value="1"/>
</dbReference>
<feature type="compositionally biased region" description="Low complexity" evidence="19">
    <location>
        <begin position="34"/>
        <end position="43"/>
    </location>
</feature>
<dbReference type="SUPFAM" id="SSF81660">
    <property type="entry name" value="Metal cation-transporting ATPase, ATP-binding domain N"/>
    <property type="match status" value="1"/>
</dbReference>
<feature type="transmembrane region" description="Helical" evidence="18">
    <location>
        <begin position="369"/>
        <end position="387"/>
    </location>
</feature>
<dbReference type="InterPro" id="IPR059000">
    <property type="entry name" value="ATPase_P-type_domA"/>
</dbReference>
<gene>
    <name evidence="23" type="ORF">SMACR_03383</name>
</gene>
<evidence type="ECO:0000256" key="18">
    <source>
        <dbReference type="RuleBase" id="RU361146"/>
    </source>
</evidence>
<evidence type="ECO:0000256" key="16">
    <source>
        <dbReference type="ARBA" id="ARBA00048694"/>
    </source>
</evidence>
<dbReference type="InterPro" id="IPR023298">
    <property type="entry name" value="ATPase_P-typ_TM_dom_sf"/>
</dbReference>
<evidence type="ECO:0000256" key="11">
    <source>
        <dbReference type="ARBA" id="ARBA00022967"/>
    </source>
</evidence>
<dbReference type="PANTHER" id="PTHR24093">
    <property type="entry name" value="CATION TRANSPORTING ATPASE"/>
    <property type="match status" value="1"/>
</dbReference>
<dbReference type="FunFam" id="2.70.150.10:FF:000028">
    <property type="entry name" value="Calcium-transporting ATPase"/>
    <property type="match status" value="1"/>
</dbReference>
<dbReference type="Pfam" id="PF00122">
    <property type="entry name" value="E1-E2_ATPase"/>
    <property type="match status" value="1"/>
</dbReference>
<dbReference type="Gene3D" id="3.40.50.1000">
    <property type="entry name" value="HAD superfamily/HAD-like"/>
    <property type="match status" value="1"/>
</dbReference>
<dbReference type="FunFam" id="3.40.50.1000:FF:000018">
    <property type="entry name" value="Calcium-transporting ATPase"/>
    <property type="match status" value="1"/>
</dbReference>
<evidence type="ECO:0000256" key="5">
    <source>
        <dbReference type="ARBA" id="ARBA00022692"/>
    </source>
</evidence>
<dbReference type="CDD" id="cd02081">
    <property type="entry name" value="P-type_ATPase_Ca_PMCA-like"/>
    <property type="match status" value="1"/>
</dbReference>
<dbReference type="InterPro" id="IPR036412">
    <property type="entry name" value="HAD-like_sf"/>
</dbReference>
<feature type="region of interest" description="Disordered" evidence="19">
    <location>
        <begin position="257"/>
        <end position="300"/>
    </location>
</feature>
<keyword evidence="7 18" id="KW-0547">Nucleotide-binding</keyword>
<dbReference type="PROSITE" id="PS00154">
    <property type="entry name" value="ATPASE_E1_E2"/>
    <property type="match status" value="1"/>
</dbReference>
<feature type="transmembrane region" description="Helical" evidence="18">
    <location>
        <begin position="1358"/>
        <end position="1380"/>
    </location>
</feature>
<accession>A0A8S8ZPZ8</accession>
<dbReference type="Gene3D" id="3.40.1110.10">
    <property type="entry name" value="Calcium-transporting ATPase, cytoplasmic domain N"/>
    <property type="match status" value="1"/>
</dbReference>